<accession>A0A2M6XDL6</accession>
<organism evidence="2 3">
    <name type="scientific">Candidatus Shapirobacteria bacterium CG08_land_8_20_14_0_20_39_18</name>
    <dbReference type="NCBI Taxonomy" id="1974883"/>
    <lineage>
        <taxon>Bacteria</taxon>
        <taxon>Candidatus Shapironibacteriota</taxon>
    </lineage>
</organism>
<dbReference type="Gene3D" id="1.10.3290.10">
    <property type="entry name" value="Fido-like domain"/>
    <property type="match status" value="1"/>
</dbReference>
<dbReference type="SUPFAM" id="SSF140931">
    <property type="entry name" value="Fic-like"/>
    <property type="match status" value="1"/>
</dbReference>
<reference evidence="3" key="1">
    <citation type="submission" date="2017-09" db="EMBL/GenBank/DDBJ databases">
        <title>Depth-based differentiation of microbial function through sediment-hosted aquifers and enrichment of novel symbionts in the deep terrestrial subsurface.</title>
        <authorList>
            <person name="Probst A.J."/>
            <person name="Ladd B."/>
            <person name="Jarett J.K."/>
            <person name="Geller-Mcgrath D.E."/>
            <person name="Sieber C.M.K."/>
            <person name="Emerson J.B."/>
            <person name="Anantharaman K."/>
            <person name="Thomas B.C."/>
            <person name="Malmstrom R."/>
            <person name="Stieglmeier M."/>
            <person name="Klingl A."/>
            <person name="Woyke T."/>
            <person name="Ryan C.M."/>
            <person name="Banfield J.F."/>
        </authorList>
    </citation>
    <scope>NUCLEOTIDE SEQUENCE [LARGE SCALE GENOMIC DNA]</scope>
</reference>
<protein>
    <recommendedName>
        <fullName evidence="1">Fido domain-containing protein</fullName>
    </recommendedName>
</protein>
<evidence type="ECO:0000259" key="1">
    <source>
        <dbReference type="PROSITE" id="PS51459"/>
    </source>
</evidence>
<dbReference type="InterPro" id="IPR003812">
    <property type="entry name" value="Fido"/>
</dbReference>
<name>A0A2M6XDL6_9BACT</name>
<dbReference type="PROSITE" id="PS51459">
    <property type="entry name" value="FIDO"/>
    <property type="match status" value="1"/>
</dbReference>
<sequence>MKTIFQKAGAREVFGNQESALVFIRGVDYQDFKDYLTRINGVILGLSKTERGTTNTDIEFGNSRSGDVEYLPPNPEDKEELLRKVFEAGKTLRDPKDIGLLIYLSLQDIHPFLDGNGRTGRAVYNLLAQTDPPVEGRAEFAKKCVKPPQDINNEIYRLMIPELFGEDFFKKYGNISSYLANGFVDIPDRNIPKPLKLQVGRILGEVARAGVVNPIKFRDLVVLRFLQQKRELSLATLPYHPLPYEPTIQYGEDEGKHIFSVDGNSLKSLSKEELEILVTIHRELKIQFIQKLIDVIANPSAYKREGNPIKDDFLQVR</sequence>
<proteinExistence type="predicted"/>
<dbReference type="Proteomes" id="UP000228996">
    <property type="component" value="Unassembled WGS sequence"/>
</dbReference>
<dbReference type="EMBL" id="PEYO01000007">
    <property type="protein sequence ID" value="PIU03736.1"/>
    <property type="molecule type" value="Genomic_DNA"/>
</dbReference>
<dbReference type="AlphaFoldDB" id="A0A2M6XDL6"/>
<comment type="caution">
    <text evidence="2">The sequence shown here is derived from an EMBL/GenBank/DDBJ whole genome shotgun (WGS) entry which is preliminary data.</text>
</comment>
<dbReference type="Pfam" id="PF02661">
    <property type="entry name" value="Fic"/>
    <property type="match status" value="1"/>
</dbReference>
<evidence type="ECO:0000313" key="2">
    <source>
        <dbReference type="EMBL" id="PIU03736.1"/>
    </source>
</evidence>
<evidence type="ECO:0000313" key="3">
    <source>
        <dbReference type="Proteomes" id="UP000228996"/>
    </source>
</evidence>
<dbReference type="InterPro" id="IPR036597">
    <property type="entry name" value="Fido-like_dom_sf"/>
</dbReference>
<gene>
    <name evidence="2" type="ORF">COT44_01500</name>
</gene>
<feature type="domain" description="Fido" evidence="1">
    <location>
        <begin position="31"/>
        <end position="181"/>
    </location>
</feature>